<dbReference type="InterPro" id="IPR052895">
    <property type="entry name" value="HetReg/Transcr_Mod"/>
</dbReference>
<dbReference type="Pfam" id="PF06985">
    <property type="entry name" value="HET"/>
    <property type="match status" value="1"/>
</dbReference>
<accession>A0A6A5UXX1</accession>
<reference evidence="2" key="1">
    <citation type="journal article" date="2020" name="Stud. Mycol.">
        <title>101 Dothideomycetes genomes: a test case for predicting lifestyles and emergence of pathogens.</title>
        <authorList>
            <person name="Haridas S."/>
            <person name="Albert R."/>
            <person name="Binder M."/>
            <person name="Bloem J."/>
            <person name="Labutti K."/>
            <person name="Salamov A."/>
            <person name="Andreopoulos B."/>
            <person name="Baker S."/>
            <person name="Barry K."/>
            <person name="Bills G."/>
            <person name="Bluhm B."/>
            <person name="Cannon C."/>
            <person name="Castanera R."/>
            <person name="Culley D."/>
            <person name="Daum C."/>
            <person name="Ezra D."/>
            <person name="Gonzalez J."/>
            <person name="Henrissat B."/>
            <person name="Kuo A."/>
            <person name="Liang C."/>
            <person name="Lipzen A."/>
            <person name="Lutzoni F."/>
            <person name="Magnuson J."/>
            <person name="Mondo S."/>
            <person name="Nolan M."/>
            <person name="Ohm R."/>
            <person name="Pangilinan J."/>
            <person name="Park H.-J."/>
            <person name="Ramirez L."/>
            <person name="Alfaro M."/>
            <person name="Sun H."/>
            <person name="Tritt A."/>
            <person name="Yoshinaga Y."/>
            <person name="Zwiers L.-H."/>
            <person name="Turgeon B."/>
            <person name="Goodwin S."/>
            <person name="Spatafora J."/>
            <person name="Crous P."/>
            <person name="Grigoriev I."/>
        </authorList>
    </citation>
    <scope>NUCLEOTIDE SEQUENCE</scope>
    <source>
        <strain evidence="2">CBS 107.79</strain>
    </source>
</reference>
<dbReference type="PANTHER" id="PTHR24148:SF64">
    <property type="entry name" value="HETEROKARYON INCOMPATIBILITY DOMAIN-CONTAINING PROTEIN"/>
    <property type="match status" value="1"/>
</dbReference>
<dbReference type="AlphaFoldDB" id="A0A6A5UXX1"/>
<keyword evidence="3" id="KW-1185">Reference proteome</keyword>
<evidence type="ECO:0000313" key="2">
    <source>
        <dbReference type="EMBL" id="KAF1968779.1"/>
    </source>
</evidence>
<sequence length="698" mass="78878">MTLCMSALPRHNVGCAISRTPPLPKVKLTTLLRCLSLRCSFRSNTLFGRAIYRTRLFRQAAVFEPDRVSLLPLATVQLHAKQKNPQEHIFSICGHKMEHYEEIVPHRSLPATPTAFRVVILEAGRFDDKIVCRLRVADLCVEHTYEALSYVWGDPKETETIHVDGMPFKATTNLVLALRHLRLQDASRVLWVDAICINQKSKPERNHQVKRMIEIYKRATRTLVWLGQSMANGENGASMVQSNLVWAARLPQSTEPPDDETHSELRDFLHAYNLADLPWFSRVWVLQELAVSRDVTLMYGGASFSWDVFVKGLSAIGNHENATHCIRTLNRWHESRIKAAKFCREYHQDEVLRSHFLENNISKRLFSLLLASNGLGATDPRDKIFALLGLAGSNLEAMLDPSLEVDYAASPAEVFKSVAVYLLQSTRDPLILYGAGSNPVQHWFGTPSWVPTWQRQNSYFLEEYFEFERPLYRYPEDPIGDISLSGDQNALTVRGQILCGISKVGRSAEIGGYDSADQQARELFESWERDILQPLEVGFRRASVRAIFGRALVEDPSLIDSLVETMPNSITARRVWVKCIFDHHQSMFRSDEDLYSALMHPGTEAVSKSDLVSFAAFELNRLAGGAPFATSTGLIGFFSDSDLLDGSPDEKVCLFQGCRVPFIIRGGPEQFTLLGPCYLTPYIQIKPRDPFEDQIILV</sequence>
<evidence type="ECO:0000259" key="1">
    <source>
        <dbReference type="Pfam" id="PF06985"/>
    </source>
</evidence>
<evidence type="ECO:0000313" key="3">
    <source>
        <dbReference type="Proteomes" id="UP000800036"/>
    </source>
</evidence>
<dbReference type="Proteomes" id="UP000800036">
    <property type="component" value="Unassembled WGS sequence"/>
</dbReference>
<gene>
    <name evidence="2" type="ORF">BU23DRAFT_255923</name>
</gene>
<name>A0A6A5UXX1_9PLEO</name>
<dbReference type="PANTHER" id="PTHR24148">
    <property type="entry name" value="ANKYRIN REPEAT DOMAIN-CONTAINING PROTEIN 39 HOMOLOG-RELATED"/>
    <property type="match status" value="1"/>
</dbReference>
<feature type="domain" description="Heterokaryon incompatibility" evidence="1">
    <location>
        <begin position="145"/>
        <end position="288"/>
    </location>
</feature>
<proteinExistence type="predicted"/>
<dbReference type="OrthoDB" id="2157530at2759"/>
<dbReference type="InterPro" id="IPR010730">
    <property type="entry name" value="HET"/>
</dbReference>
<protein>
    <submittedName>
        <fullName evidence="2">HET-domain-containing protein</fullName>
    </submittedName>
</protein>
<organism evidence="2 3">
    <name type="scientific">Bimuria novae-zelandiae CBS 107.79</name>
    <dbReference type="NCBI Taxonomy" id="1447943"/>
    <lineage>
        <taxon>Eukaryota</taxon>
        <taxon>Fungi</taxon>
        <taxon>Dikarya</taxon>
        <taxon>Ascomycota</taxon>
        <taxon>Pezizomycotina</taxon>
        <taxon>Dothideomycetes</taxon>
        <taxon>Pleosporomycetidae</taxon>
        <taxon>Pleosporales</taxon>
        <taxon>Massarineae</taxon>
        <taxon>Didymosphaeriaceae</taxon>
        <taxon>Bimuria</taxon>
    </lineage>
</organism>
<dbReference type="EMBL" id="ML976716">
    <property type="protein sequence ID" value="KAF1968779.1"/>
    <property type="molecule type" value="Genomic_DNA"/>
</dbReference>